<evidence type="ECO:0000313" key="3">
    <source>
        <dbReference type="Proteomes" id="UP000655208"/>
    </source>
</evidence>
<dbReference type="Pfam" id="PF13649">
    <property type="entry name" value="Methyltransf_25"/>
    <property type="match status" value="1"/>
</dbReference>
<accession>A0A917SYA7</accession>
<evidence type="ECO:0000259" key="1">
    <source>
        <dbReference type="Pfam" id="PF13649"/>
    </source>
</evidence>
<dbReference type="EMBL" id="BMNA01000003">
    <property type="protein sequence ID" value="GGM00917.1"/>
    <property type="molecule type" value="Genomic_DNA"/>
</dbReference>
<protein>
    <recommendedName>
        <fullName evidence="1">Methyltransferase domain-containing protein</fullName>
    </recommendedName>
</protein>
<keyword evidence="3" id="KW-1185">Reference proteome</keyword>
<proteinExistence type="predicted"/>
<dbReference type="Gene3D" id="3.40.50.150">
    <property type="entry name" value="Vaccinia Virus protein VP39"/>
    <property type="match status" value="1"/>
</dbReference>
<dbReference type="PANTHER" id="PTHR43591">
    <property type="entry name" value="METHYLTRANSFERASE"/>
    <property type="match status" value="1"/>
</dbReference>
<reference evidence="2" key="1">
    <citation type="journal article" date="2014" name="Int. J. Syst. Evol. Microbiol.">
        <title>Complete genome sequence of Corynebacterium casei LMG S-19264T (=DSM 44701T), isolated from a smear-ripened cheese.</title>
        <authorList>
            <consortium name="US DOE Joint Genome Institute (JGI-PGF)"/>
            <person name="Walter F."/>
            <person name="Albersmeier A."/>
            <person name="Kalinowski J."/>
            <person name="Ruckert C."/>
        </authorList>
    </citation>
    <scope>NUCLEOTIDE SEQUENCE</scope>
    <source>
        <strain evidence="2">CGMCC 4.7308</strain>
    </source>
</reference>
<dbReference type="AlphaFoldDB" id="A0A917SYA7"/>
<sequence>MDGGHHGGPGGAPHTHDTQADGALADILDLDGRTFPDFLPGVTDWIAAGTPAVPRRIVDLGAGTGTGTMALLHRFPEATVVAVDSSAEMLDRLRAGAARAGYADRVETREADLDQGWPDTGPVDLVWASSSLHHMADPDRVLADVLRTLTPDGVLAAVEMDDMPWFLQDAADPALAESERRCRAELTRRRQEDLPHLGDDWGSRLRADGFAVLREHTWELAVRGPLSAEATRYAELTLRRIRAAVADRLTAAELAPLDRLLDGDGPAGSGGLAGRDDVVVRSRRLGWLAGR</sequence>
<reference evidence="2" key="2">
    <citation type="submission" date="2020-09" db="EMBL/GenBank/DDBJ databases">
        <authorList>
            <person name="Sun Q."/>
            <person name="Zhou Y."/>
        </authorList>
    </citation>
    <scope>NUCLEOTIDE SEQUENCE</scope>
    <source>
        <strain evidence="2">CGMCC 4.7308</strain>
    </source>
</reference>
<organism evidence="2 3">
    <name type="scientific">Nakamurella endophytica</name>
    <dbReference type="NCBI Taxonomy" id="1748367"/>
    <lineage>
        <taxon>Bacteria</taxon>
        <taxon>Bacillati</taxon>
        <taxon>Actinomycetota</taxon>
        <taxon>Actinomycetes</taxon>
        <taxon>Nakamurellales</taxon>
        <taxon>Nakamurellaceae</taxon>
        <taxon>Nakamurella</taxon>
    </lineage>
</organism>
<dbReference type="Proteomes" id="UP000655208">
    <property type="component" value="Unassembled WGS sequence"/>
</dbReference>
<gene>
    <name evidence="2" type="ORF">GCM10011594_21220</name>
</gene>
<feature type="domain" description="Methyltransferase" evidence="1">
    <location>
        <begin position="57"/>
        <end position="153"/>
    </location>
</feature>
<comment type="caution">
    <text evidence="2">The sequence shown here is derived from an EMBL/GenBank/DDBJ whole genome shotgun (WGS) entry which is preliminary data.</text>
</comment>
<dbReference type="CDD" id="cd02440">
    <property type="entry name" value="AdoMet_MTases"/>
    <property type="match status" value="1"/>
</dbReference>
<name>A0A917SYA7_9ACTN</name>
<dbReference type="InterPro" id="IPR041698">
    <property type="entry name" value="Methyltransf_25"/>
</dbReference>
<dbReference type="SUPFAM" id="SSF53335">
    <property type="entry name" value="S-adenosyl-L-methionine-dependent methyltransferases"/>
    <property type="match status" value="1"/>
</dbReference>
<evidence type="ECO:0000313" key="2">
    <source>
        <dbReference type="EMBL" id="GGM00917.1"/>
    </source>
</evidence>
<dbReference type="InterPro" id="IPR029063">
    <property type="entry name" value="SAM-dependent_MTases_sf"/>
</dbReference>